<organism evidence="1 2">
    <name type="scientific">Stylosanthes scabra</name>
    <dbReference type="NCBI Taxonomy" id="79078"/>
    <lineage>
        <taxon>Eukaryota</taxon>
        <taxon>Viridiplantae</taxon>
        <taxon>Streptophyta</taxon>
        <taxon>Embryophyta</taxon>
        <taxon>Tracheophyta</taxon>
        <taxon>Spermatophyta</taxon>
        <taxon>Magnoliopsida</taxon>
        <taxon>eudicotyledons</taxon>
        <taxon>Gunneridae</taxon>
        <taxon>Pentapetalae</taxon>
        <taxon>rosids</taxon>
        <taxon>fabids</taxon>
        <taxon>Fabales</taxon>
        <taxon>Fabaceae</taxon>
        <taxon>Papilionoideae</taxon>
        <taxon>50 kb inversion clade</taxon>
        <taxon>dalbergioids sensu lato</taxon>
        <taxon>Dalbergieae</taxon>
        <taxon>Pterocarpus clade</taxon>
        <taxon>Stylosanthes</taxon>
    </lineage>
</organism>
<name>A0ABU6VYB5_9FABA</name>
<reference evidence="1 2" key="1">
    <citation type="journal article" date="2023" name="Plants (Basel)">
        <title>Bridging the Gap: Combining Genomics and Transcriptomics Approaches to Understand Stylosanthes scabra, an Orphan Legume from the Brazilian Caatinga.</title>
        <authorList>
            <person name="Ferreira-Neto J.R.C."/>
            <person name="da Silva M.D."/>
            <person name="Binneck E."/>
            <person name="de Melo N.F."/>
            <person name="da Silva R.H."/>
            <person name="de Melo A.L.T.M."/>
            <person name="Pandolfi V."/>
            <person name="Bustamante F.O."/>
            <person name="Brasileiro-Vidal A.C."/>
            <person name="Benko-Iseppon A.M."/>
        </authorList>
    </citation>
    <scope>NUCLEOTIDE SEQUENCE [LARGE SCALE GENOMIC DNA]</scope>
    <source>
        <tissue evidence="1">Leaves</tissue>
    </source>
</reference>
<accession>A0ABU6VYB5</accession>
<dbReference type="EMBL" id="JASCZI010153013">
    <property type="protein sequence ID" value="MED6176963.1"/>
    <property type="molecule type" value="Genomic_DNA"/>
</dbReference>
<keyword evidence="2" id="KW-1185">Reference proteome</keyword>
<dbReference type="Proteomes" id="UP001341840">
    <property type="component" value="Unassembled WGS sequence"/>
</dbReference>
<sequence length="140" mass="16140">MQTNAEKGRPMFYGALKSHVGTSAYSQSAQQEPIPLRTALPLPGYQPPHDTLSMLLMFDRKKSKRKLGEQEKRKQSYRAKQSYNVNYRVLTPRRHYPRLGVAEPQGPFGLIQHPMPRRDARRLGMDEEARKRTLHQGLNA</sequence>
<evidence type="ECO:0000313" key="2">
    <source>
        <dbReference type="Proteomes" id="UP001341840"/>
    </source>
</evidence>
<proteinExistence type="predicted"/>
<comment type="caution">
    <text evidence="1">The sequence shown here is derived from an EMBL/GenBank/DDBJ whole genome shotgun (WGS) entry which is preliminary data.</text>
</comment>
<evidence type="ECO:0000313" key="1">
    <source>
        <dbReference type="EMBL" id="MED6176963.1"/>
    </source>
</evidence>
<protein>
    <submittedName>
        <fullName evidence="1">Uncharacterized protein</fullName>
    </submittedName>
</protein>
<gene>
    <name evidence="1" type="ORF">PIB30_093259</name>
</gene>